<dbReference type="AlphaFoldDB" id="A0ABC9E2X4"/>
<sequence length="390" mass="43817">MMTTWSSHWPDIQPELLALVLRRLPSLADRVRLRAVCRPWRYNAQLEPLPPPLPWLGLLDGTFLSILGGEIYHMPVLDGVSCHGSMDNWLFVHNDGGCALMNPFSKATLQLPNLVGIWHHEMRYACTGHSLLYKLVVPSSVSLTSDSLVVALVTDSYFSGTICICQSRIATVINNDIKNIVDVAFFDGKLYFLNLDQHLFVLEIGKGHNGNPKISAIRSIVDSIEYPRPVLCLQSDDERCAYVFCNYLVESAGKLLYVRRRIGILVPFTYEHVLFARTHSFAVFEADLTADSCREWRSVNTLRGQALFVGRCSKSLPAAECGHCGVQEDCVYFISDYNKSNPNVDPLRDSGVFNMRNGTITPLLPETVVVQMQGLKPGRRTWFFPTDEAM</sequence>
<dbReference type="Pfam" id="PF03478">
    <property type="entry name" value="Beta-prop_KIB1-4"/>
    <property type="match status" value="1"/>
</dbReference>
<dbReference type="Proteomes" id="UP001497457">
    <property type="component" value="Chromosome 36b"/>
</dbReference>
<evidence type="ECO:0000313" key="3">
    <source>
        <dbReference type="Proteomes" id="UP001497457"/>
    </source>
</evidence>
<dbReference type="EMBL" id="OZ075146">
    <property type="protein sequence ID" value="CAL5050925.1"/>
    <property type="molecule type" value="Genomic_DNA"/>
</dbReference>
<protein>
    <recommendedName>
        <fullName evidence="1">KIB1-4 beta-propeller domain-containing protein</fullName>
    </recommendedName>
</protein>
<reference evidence="3" key="1">
    <citation type="submission" date="2024-06" db="EMBL/GenBank/DDBJ databases">
        <authorList>
            <person name="Ryan C."/>
        </authorList>
    </citation>
    <scope>NUCLEOTIDE SEQUENCE [LARGE SCALE GENOMIC DNA]</scope>
</reference>
<name>A0ABC9E2X4_9POAL</name>
<keyword evidence="3" id="KW-1185">Reference proteome</keyword>
<dbReference type="Gene3D" id="1.20.1280.50">
    <property type="match status" value="1"/>
</dbReference>
<dbReference type="PANTHER" id="PTHR33110">
    <property type="entry name" value="F-BOX/KELCH-REPEAT PROTEIN-RELATED"/>
    <property type="match status" value="1"/>
</dbReference>
<evidence type="ECO:0000259" key="1">
    <source>
        <dbReference type="Pfam" id="PF03478"/>
    </source>
</evidence>
<dbReference type="SUPFAM" id="SSF81383">
    <property type="entry name" value="F-box domain"/>
    <property type="match status" value="1"/>
</dbReference>
<dbReference type="InterPro" id="IPR005174">
    <property type="entry name" value="KIB1-4_b-propeller"/>
</dbReference>
<dbReference type="InterPro" id="IPR036047">
    <property type="entry name" value="F-box-like_dom_sf"/>
</dbReference>
<evidence type="ECO:0000313" key="2">
    <source>
        <dbReference type="EMBL" id="CAL5050925.1"/>
    </source>
</evidence>
<accession>A0ABC9E2X4</accession>
<organism evidence="2 3">
    <name type="scientific">Urochloa decumbens</name>
    <dbReference type="NCBI Taxonomy" id="240449"/>
    <lineage>
        <taxon>Eukaryota</taxon>
        <taxon>Viridiplantae</taxon>
        <taxon>Streptophyta</taxon>
        <taxon>Embryophyta</taxon>
        <taxon>Tracheophyta</taxon>
        <taxon>Spermatophyta</taxon>
        <taxon>Magnoliopsida</taxon>
        <taxon>Liliopsida</taxon>
        <taxon>Poales</taxon>
        <taxon>Poaceae</taxon>
        <taxon>PACMAD clade</taxon>
        <taxon>Panicoideae</taxon>
        <taxon>Panicodae</taxon>
        <taxon>Paniceae</taxon>
        <taxon>Melinidinae</taxon>
        <taxon>Urochloa</taxon>
    </lineage>
</organism>
<gene>
    <name evidence="2" type="ORF">URODEC1_LOCUS91830</name>
</gene>
<feature type="domain" description="KIB1-4 beta-propeller" evidence="1">
    <location>
        <begin position="70"/>
        <end position="354"/>
    </location>
</feature>
<proteinExistence type="predicted"/>
<dbReference type="PANTHER" id="PTHR33110:SF36">
    <property type="entry name" value="OS06G0148600 PROTEIN"/>
    <property type="match status" value="1"/>
</dbReference>
<reference evidence="2 3" key="2">
    <citation type="submission" date="2024-10" db="EMBL/GenBank/DDBJ databases">
        <authorList>
            <person name="Ryan C."/>
        </authorList>
    </citation>
    <scope>NUCLEOTIDE SEQUENCE [LARGE SCALE GENOMIC DNA]</scope>
</reference>